<feature type="compositionally biased region" description="Basic residues" evidence="1">
    <location>
        <begin position="88"/>
        <end position="97"/>
    </location>
</feature>
<dbReference type="EMBL" id="FN655095">
    <property type="protein sequence ID" value="CBY37950.1"/>
    <property type="molecule type" value="Genomic_DNA"/>
</dbReference>
<name>E4YR58_OIKDI</name>
<evidence type="ECO:0000313" key="2">
    <source>
        <dbReference type="EMBL" id="CBY37950.1"/>
    </source>
</evidence>
<sequence>MDFWGQERIQARFDEIWNFGTDHQKSHVDTPMPSRKMIKPQNSFSSMSSSDPSDQYEVNLSMRFSNDKESFKLQKNFVFGEKQFHKKSKKMTKAKKNVRLDSAPKNDDENSVEF</sequence>
<feature type="region of interest" description="Disordered" evidence="1">
    <location>
        <begin position="23"/>
        <end position="55"/>
    </location>
</feature>
<protein>
    <submittedName>
        <fullName evidence="2">Uncharacterized protein</fullName>
    </submittedName>
</protein>
<dbReference type="Proteomes" id="UP000011014">
    <property type="component" value="Unassembled WGS sequence"/>
</dbReference>
<feature type="compositionally biased region" description="Low complexity" evidence="1">
    <location>
        <begin position="43"/>
        <end position="53"/>
    </location>
</feature>
<gene>
    <name evidence="2" type="ORF">GSOID_T00031446001</name>
</gene>
<proteinExistence type="predicted"/>
<dbReference type="AlphaFoldDB" id="E4YR58"/>
<feature type="compositionally biased region" description="Basic and acidic residues" evidence="1">
    <location>
        <begin position="98"/>
        <end position="108"/>
    </location>
</feature>
<accession>E4YR58</accession>
<organism evidence="2">
    <name type="scientific">Oikopleura dioica</name>
    <name type="common">Tunicate</name>
    <dbReference type="NCBI Taxonomy" id="34765"/>
    <lineage>
        <taxon>Eukaryota</taxon>
        <taxon>Metazoa</taxon>
        <taxon>Chordata</taxon>
        <taxon>Tunicata</taxon>
        <taxon>Appendicularia</taxon>
        <taxon>Copelata</taxon>
        <taxon>Oikopleuridae</taxon>
        <taxon>Oikopleura</taxon>
    </lineage>
</organism>
<reference evidence="2" key="1">
    <citation type="journal article" date="2010" name="Science">
        <title>Plasticity of animal genome architecture unmasked by rapid evolution of a pelagic tunicate.</title>
        <authorList>
            <person name="Denoeud F."/>
            <person name="Henriet S."/>
            <person name="Mungpakdee S."/>
            <person name="Aury J.M."/>
            <person name="Da Silva C."/>
            <person name="Brinkmann H."/>
            <person name="Mikhaleva J."/>
            <person name="Olsen L.C."/>
            <person name="Jubin C."/>
            <person name="Canestro C."/>
            <person name="Bouquet J.M."/>
            <person name="Danks G."/>
            <person name="Poulain J."/>
            <person name="Campsteijn C."/>
            <person name="Adamski M."/>
            <person name="Cross I."/>
            <person name="Yadetie F."/>
            <person name="Muffato M."/>
            <person name="Louis A."/>
            <person name="Butcher S."/>
            <person name="Tsagkogeorga G."/>
            <person name="Konrad A."/>
            <person name="Singh S."/>
            <person name="Jensen M.F."/>
            <person name="Cong E.H."/>
            <person name="Eikeseth-Otteraa H."/>
            <person name="Noel B."/>
            <person name="Anthouard V."/>
            <person name="Porcel B.M."/>
            <person name="Kachouri-Lafond R."/>
            <person name="Nishino A."/>
            <person name="Ugolini M."/>
            <person name="Chourrout P."/>
            <person name="Nishida H."/>
            <person name="Aasland R."/>
            <person name="Huzurbazar S."/>
            <person name="Westhof E."/>
            <person name="Delsuc F."/>
            <person name="Lehrach H."/>
            <person name="Reinhardt R."/>
            <person name="Weissenbach J."/>
            <person name="Roy S.W."/>
            <person name="Artiguenave F."/>
            <person name="Postlethwait J.H."/>
            <person name="Manak J.R."/>
            <person name="Thompson E.M."/>
            <person name="Jaillon O."/>
            <person name="Du Pasquier L."/>
            <person name="Boudinot P."/>
            <person name="Liberles D.A."/>
            <person name="Volff J.N."/>
            <person name="Philippe H."/>
            <person name="Lenhard B."/>
            <person name="Roest Crollius H."/>
            <person name="Wincker P."/>
            <person name="Chourrout D."/>
        </authorList>
    </citation>
    <scope>NUCLEOTIDE SEQUENCE [LARGE SCALE GENOMIC DNA]</scope>
</reference>
<feature type="region of interest" description="Disordered" evidence="1">
    <location>
        <begin position="88"/>
        <end position="114"/>
    </location>
</feature>
<evidence type="ECO:0000256" key="1">
    <source>
        <dbReference type="SAM" id="MobiDB-lite"/>
    </source>
</evidence>